<dbReference type="Proteomes" id="UP000243140">
    <property type="component" value="Unassembled WGS sequence"/>
</dbReference>
<dbReference type="PANTHER" id="PTHR42688">
    <property type="entry name" value="CONSERVED PROTEIN"/>
    <property type="match status" value="1"/>
</dbReference>
<comment type="caution">
    <text evidence="8">The sequence shown here is derived from an EMBL/GenBank/DDBJ whole genome shotgun (WGS) entry which is preliminary data.</text>
</comment>
<protein>
    <submittedName>
        <fullName evidence="8">MFS transporter</fullName>
    </submittedName>
</protein>
<dbReference type="PANTHER" id="PTHR42688:SF1">
    <property type="entry name" value="BLR5212 PROTEIN"/>
    <property type="match status" value="1"/>
</dbReference>
<feature type="transmembrane region" description="Helical" evidence="6">
    <location>
        <begin position="47"/>
        <end position="71"/>
    </location>
</feature>
<keyword evidence="9" id="KW-1185">Reference proteome</keyword>
<dbReference type="InterPro" id="IPR036259">
    <property type="entry name" value="MFS_trans_sf"/>
</dbReference>
<dbReference type="EMBL" id="MVHV01000029">
    <property type="protein sequence ID" value="ORA78388.1"/>
    <property type="molecule type" value="Genomic_DNA"/>
</dbReference>
<feature type="transmembrane region" description="Helical" evidence="6">
    <location>
        <begin position="345"/>
        <end position="368"/>
    </location>
</feature>
<feature type="transmembrane region" description="Helical" evidence="6">
    <location>
        <begin position="179"/>
        <end position="202"/>
    </location>
</feature>
<feature type="transmembrane region" description="Helical" evidence="6">
    <location>
        <begin position="288"/>
        <end position="311"/>
    </location>
</feature>
<accession>A0ABX3SLI3</accession>
<feature type="transmembrane region" description="Helical" evidence="6">
    <location>
        <begin position="374"/>
        <end position="394"/>
    </location>
</feature>
<keyword evidence="5 6" id="KW-0472">Membrane</keyword>
<dbReference type="SUPFAM" id="SSF103473">
    <property type="entry name" value="MFS general substrate transporter"/>
    <property type="match status" value="1"/>
</dbReference>
<organism evidence="8 9">
    <name type="scientific">Mycobacterium malmoense</name>
    <dbReference type="NCBI Taxonomy" id="1780"/>
    <lineage>
        <taxon>Bacteria</taxon>
        <taxon>Bacillati</taxon>
        <taxon>Actinomycetota</taxon>
        <taxon>Actinomycetes</taxon>
        <taxon>Mycobacteriales</taxon>
        <taxon>Mycobacteriaceae</taxon>
        <taxon>Mycobacterium</taxon>
    </lineage>
</organism>
<name>A0ABX3SLI3_MYCMA</name>
<evidence type="ECO:0000256" key="1">
    <source>
        <dbReference type="ARBA" id="ARBA00004651"/>
    </source>
</evidence>
<gene>
    <name evidence="8" type="ORF">BST29_21650</name>
</gene>
<evidence type="ECO:0000256" key="3">
    <source>
        <dbReference type="ARBA" id="ARBA00022692"/>
    </source>
</evidence>
<sequence length="404" mass="42566">MARQHISSEQPVRNGWSPALKFVLIVGVMSFFADFTYEASRSIIGQYLGLLGAGALAIAMVTGFGEFLGYGLRLVSGRSADRTGLYWPITIGGYILQMSVVPLLALAGSWQVAAVLIILERIGKAVRNPPRDAMLSHAAKSMGYGWGFGVHEALDQFGAMVGPLLVAVILATTQQNYKLAFAALAVPAVIMLSLLVLARLLYPRPQDLEPEFAVPHTGGYPRAFWVYLAAAALVAAGFADFPVIAYHFQQAGTVSTDKTAIFYAIAMAVSGAGSLVFGRLFDRFGIGLLVPLTVITAAYAPLAFLGGFWPALAGSCLWGLGMGVHESIIPAAVAPMVAPSRRSSAYGLFTGIYGIAWFVGSAAIGALFNVSLGAVVAFAIAAELAAVPALLLVLRNRTRELPPG</sequence>
<feature type="domain" description="Major facilitator superfamily (MFS) profile" evidence="7">
    <location>
        <begin position="223"/>
        <end position="404"/>
    </location>
</feature>
<evidence type="ECO:0000256" key="4">
    <source>
        <dbReference type="ARBA" id="ARBA00022989"/>
    </source>
</evidence>
<feature type="transmembrane region" description="Helical" evidence="6">
    <location>
        <begin position="317"/>
        <end position="338"/>
    </location>
</feature>
<dbReference type="InterPro" id="IPR020846">
    <property type="entry name" value="MFS_dom"/>
</dbReference>
<evidence type="ECO:0000256" key="5">
    <source>
        <dbReference type="ARBA" id="ARBA00023136"/>
    </source>
</evidence>
<dbReference type="Gene3D" id="1.20.1250.20">
    <property type="entry name" value="MFS general substrate transporter like domains"/>
    <property type="match status" value="2"/>
</dbReference>
<feature type="transmembrane region" description="Helical" evidence="6">
    <location>
        <begin position="15"/>
        <end position="35"/>
    </location>
</feature>
<dbReference type="InterPro" id="IPR052425">
    <property type="entry name" value="Uncharacterized_MFS-type"/>
</dbReference>
<dbReference type="Pfam" id="PF07690">
    <property type="entry name" value="MFS_1"/>
    <property type="match status" value="1"/>
</dbReference>
<keyword evidence="2" id="KW-1003">Cell membrane</keyword>
<evidence type="ECO:0000259" key="7">
    <source>
        <dbReference type="PROSITE" id="PS50850"/>
    </source>
</evidence>
<evidence type="ECO:0000313" key="8">
    <source>
        <dbReference type="EMBL" id="ORA78388.1"/>
    </source>
</evidence>
<dbReference type="PROSITE" id="PS50850">
    <property type="entry name" value="MFS"/>
    <property type="match status" value="1"/>
</dbReference>
<evidence type="ECO:0000313" key="9">
    <source>
        <dbReference type="Proteomes" id="UP000243140"/>
    </source>
</evidence>
<reference evidence="8 9" key="1">
    <citation type="submission" date="2017-02" db="EMBL/GenBank/DDBJ databases">
        <title>The new phylogeny of genus Mycobacterium.</title>
        <authorList>
            <person name="Tortoli E."/>
            <person name="Trovato A."/>
            <person name="Cirillo D.M."/>
        </authorList>
    </citation>
    <scope>NUCLEOTIDE SEQUENCE [LARGE SCALE GENOMIC DNA]</scope>
    <source>
        <strain evidence="8 9">IP1130001</strain>
    </source>
</reference>
<evidence type="ECO:0000256" key="6">
    <source>
        <dbReference type="SAM" id="Phobius"/>
    </source>
</evidence>
<evidence type="ECO:0000256" key="2">
    <source>
        <dbReference type="ARBA" id="ARBA00022475"/>
    </source>
</evidence>
<comment type="subcellular location">
    <subcellularLocation>
        <location evidence="1">Cell membrane</location>
        <topology evidence="1">Multi-pass membrane protein</topology>
    </subcellularLocation>
</comment>
<feature type="transmembrane region" description="Helical" evidence="6">
    <location>
        <begin position="91"/>
        <end position="119"/>
    </location>
</feature>
<feature type="transmembrane region" description="Helical" evidence="6">
    <location>
        <begin position="223"/>
        <end position="248"/>
    </location>
</feature>
<dbReference type="InterPro" id="IPR011701">
    <property type="entry name" value="MFS"/>
</dbReference>
<keyword evidence="3 6" id="KW-0812">Transmembrane</keyword>
<dbReference type="CDD" id="cd17370">
    <property type="entry name" value="MFS_MJ1317_like"/>
    <property type="match status" value="1"/>
</dbReference>
<keyword evidence="4 6" id="KW-1133">Transmembrane helix</keyword>
<proteinExistence type="predicted"/>
<feature type="transmembrane region" description="Helical" evidence="6">
    <location>
        <begin position="260"/>
        <end position="281"/>
    </location>
</feature>